<gene>
    <name evidence="2" type="ORF">GHO28_27285</name>
    <name evidence="1" type="ORF">GHO30_30250</name>
</gene>
<evidence type="ECO:0000313" key="4">
    <source>
        <dbReference type="Proteomes" id="UP000470186"/>
    </source>
</evidence>
<dbReference type="AlphaFoldDB" id="A0A6A7ZGE5"/>
<sequence length="141" mass="15593">MQRIAKPSDYVLQDILGRSHYVLPWEDKLCPGNPTDDPESGAVAYNKHMLERAHNGGTALVEDPVSDAVDLALKTPGEAYRALADDISAAYLGRYQFRTDDLDSWPAETKSLRAALVFSNDAIRQLSAKQVMALRFRATQA</sequence>
<dbReference type="RefSeq" id="WP_153329159.1">
    <property type="nucleotide sequence ID" value="NZ_WIVS01000314.1"/>
</dbReference>
<proteinExistence type="predicted"/>
<dbReference type="Proteomes" id="UP000470186">
    <property type="component" value="Unassembled WGS sequence"/>
</dbReference>
<evidence type="ECO:0000313" key="3">
    <source>
        <dbReference type="Proteomes" id="UP000466863"/>
    </source>
</evidence>
<evidence type="ECO:0000313" key="2">
    <source>
        <dbReference type="EMBL" id="MQU46170.1"/>
    </source>
</evidence>
<accession>A0A6A7ZGE5</accession>
<name>A0A6A7ZGE5_9PSED</name>
<dbReference type="EMBL" id="WIVX01000455">
    <property type="protein sequence ID" value="MQU35571.1"/>
    <property type="molecule type" value="Genomic_DNA"/>
</dbReference>
<organism evidence="1 4">
    <name type="scientific">Pseudomonas helleri</name>
    <dbReference type="NCBI Taxonomy" id="1608996"/>
    <lineage>
        <taxon>Bacteria</taxon>
        <taxon>Pseudomonadati</taxon>
        <taxon>Pseudomonadota</taxon>
        <taxon>Gammaproteobacteria</taxon>
        <taxon>Pseudomonadales</taxon>
        <taxon>Pseudomonadaceae</taxon>
        <taxon>Pseudomonas</taxon>
    </lineage>
</organism>
<dbReference type="Proteomes" id="UP000466863">
    <property type="component" value="Unassembled WGS sequence"/>
</dbReference>
<comment type="caution">
    <text evidence="1">The sequence shown here is derived from an EMBL/GenBank/DDBJ whole genome shotgun (WGS) entry which is preliminary data.</text>
</comment>
<dbReference type="EMBL" id="WIVV01000288">
    <property type="protein sequence ID" value="MQU46170.1"/>
    <property type="molecule type" value="Genomic_DNA"/>
</dbReference>
<keyword evidence="4" id="KW-1185">Reference proteome</keyword>
<evidence type="ECO:0000313" key="1">
    <source>
        <dbReference type="EMBL" id="MQU35571.1"/>
    </source>
</evidence>
<reference evidence="3 4" key="1">
    <citation type="submission" date="2019-10" db="EMBL/GenBank/DDBJ databases">
        <title>Evaluation of single-gene subtyping targets for Pseudomonas.</title>
        <authorList>
            <person name="Reichler S.J."/>
            <person name="Orsi R.H."/>
            <person name="Wiedmann M."/>
            <person name="Martin N.H."/>
            <person name="Murphy S.I."/>
        </authorList>
    </citation>
    <scope>NUCLEOTIDE SEQUENCE [LARGE SCALE GENOMIC DNA]</scope>
    <source>
        <strain evidence="2 3">FSL R10-1876</strain>
        <strain evidence="1 4">FSL R10-2107</strain>
    </source>
</reference>
<protein>
    <submittedName>
        <fullName evidence="1">Uncharacterized protein</fullName>
    </submittedName>
</protein>